<dbReference type="InterPro" id="IPR017871">
    <property type="entry name" value="ABC_transporter-like_CS"/>
</dbReference>
<organism evidence="13 14">
    <name type="scientific">Naumovozyma castellii</name>
    <name type="common">Yeast</name>
    <name type="synonym">Saccharomyces castellii</name>
    <dbReference type="NCBI Taxonomy" id="27288"/>
    <lineage>
        <taxon>Eukaryota</taxon>
        <taxon>Fungi</taxon>
        <taxon>Dikarya</taxon>
        <taxon>Ascomycota</taxon>
        <taxon>Saccharomycotina</taxon>
        <taxon>Saccharomycetes</taxon>
        <taxon>Saccharomycetales</taxon>
        <taxon>Saccharomycetaceae</taxon>
        <taxon>Naumovozyma</taxon>
    </lineage>
</organism>
<dbReference type="Proteomes" id="UP000001640">
    <property type="component" value="Chromosome 5"/>
</dbReference>
<feature type="transmembrane region" description="Helical" evidence="11">
    <location>
        <begin position="1334"/>
        <end position="1352"/>
    </location>
</feature>
<dbReference type="InterPro" id="IPR010929">
    <property type="entry name" value="PDR_CDR_ABC"/>
</dbReference>
<dbReference type="InterPro" id="IPR005285">
    <property type="entry name" value="Drug-R_PDR/CDR"/>
</dbReference>
<dbReference type="HOGENOM" id="CLU_000604_35_0_1"/>
<dbReference type="GO" id="GO:0016887">
    <property type="term" value="F:ATP hydrolysis activity"/>
    <property type="evidence" value="ECO:0007669"/>
    <property type="project" value="InterPro"/>
</dbReference>
<dbReference type="InterPro" id="IPR013525">
    <property type="entry name" value="ABC2_TM"/>
</dbReference>
<keyword evidence="7" id="KW-0067">ATP-binding</keyword>
<evidence type="ECO:0000256" key="4">
    <source>
        <dbReference type="ARBA" id="ARBA00022692"/>
    </source>
</evidence>
<feature type="transmembrane region" description="Helical" evidence="11">
    <location>
        <begin position="826"/>
        <end position="846"/>
    </location>
</feature>
<dbReference type="InterPro" id="IPR034003">
    <property type="entry name" value="ABCG_PDR_2"/>
</dbReference>
<dbReference type="OMA" id="AFICYMI"/>
<dbReference type="InterPro" id="IPR034001">
    <property type="entry name" value="ABCG_PDR_1"/>
</dbReference>
<evidence type="ECO:0000259" key="12">
    <source>
        <dbReference type="PROSITE" id="PS50893"/>
    </source>
</evidence>
<name>G0VFG7_NAUCA</name>
<evidence type="ECO:0000256" key="10">
    <source>
        <dbReference type="ARBA" id="ARBA00023180"/>
    </source>
</evidence>
<evidence type="ECO:0000256" key="9">
    <source>
        <dbReference type="ARBA" id="ARBA00023136"/>
    </source>
</evidence>
<reference evidence="13 14" key="1">
    <citation type="journal article" date="2011" name="Proc. Natl. Acad. Sci. U.S.A.">
        <title>Evolutionary erosion of yeast sex chromosomes by mating-type switching accidents.</title>
        <authorList>
            <person name="Gordon J.L."/>
            <person name="Armisen D."/>
            <person name="Proux-Wera E."/>
            <person name="Oheigeartaigh S.S."/>
            <person name="Byrne K.P."/>
            <person name="Wolfe K.H."/>
        </authorList>
    </citation>
    <scope>NUCLEOTIDE SEQUENCE [LARGE SCALE GENOMIC DNA]</scope>
    <source>
        <strain evidence="14">ATCC 76901 / BCRC 22586 / CBS 4309 / NBRC 1992 / NRRL Y-12630</strain>
    </source>
</reference>
<dbReference type="KEGG" id="ncs:NCAS_0E01630"/>
<feature type="transmembrane region" description="Helical" evidence="11">
    <location>
        <begin position="1254"/>
        <end position="1272"/>
    </location>
</feature>
<dbReference type="PROSITE" id="PS00211">
    <property type="entry name" value="ABC_TRANSPORTER_1"/>
    <property type="match status" value="1"/>
</dbReference>
<keyword evidence="10" id="KW-0325">Glycoprotein</keyword>
<evidence type="ECO:0000256" key="8">
    <source>
        <dbReference type="ARBA" id="ARBA00022989"/>
    </source>
</evidence>
<feature type="domain" description="ABC transporter" evidence="12">
    <location>
        <begin position="219"/>
        <end position="468"/>
    </location>
</feature>
<dbReference type="SUPFAM" id="SSF52540">
    <property type="entry name" value="P-loop containing nucleoside triphosphate hydrolases"/>
    <property type="match status" value="2"/>
</dbReference>
<dbReference type="NCBIfam" id="TIGR00956">
    <property type="entry name" value="3a01205"/>
    <property type="match status" value="1"/>
</dbReference>
<dbReference type="Pfam" id="PF00005">
    <property type="entry name" value="ABC_tran"/>
    <property type="match status" value="2"/>
</dbReference>
<dbReference type="PANTHER" id="PTHR19241">
    <property type="entry name" value="ATP-BINDING CASSETTE TRANSPORTER"/>
    <property type="match status" value="1"/>
</dbReference>
<feature type="domain" description="ABC transporter" evidence="12">
    <location>
        <begin position="906"/>
        <end position="1155"/>
    </location>
</feature>
<keyword evidence="3" id="KW-0813">Transport</keyword>
<feature type="transmembrane region" description="Helical" evidence="11">
    <location>
        <begin position="1278"/>
        <end position="1297"/>
    </location>
</feature>
<dbReference type="RefSeq" id="XP_003676593.1">
    <property type="nucleotide sequence ID" value="XM_003676545.1"/>
</dbReference>
<comment type="similarity">
    <text evidence="2">Belongs to the ABC transporter superfamily. ABCG family. PDR (TC 3.A.1.205) subfamily.</text>
</comment>
<keyword evidence="6" id="KW-0547">Nucleotide-binding</keyword>
<evidence type="ECO:0000256" key="11">
    <source>
        <dbReference type="SAM" id="Phobius"/>
    </source>
</evidence>
<keyword evidence="14" id="KW-1185">Reference proteome</keyword>
<keyword evidence="4 11" id="KW-0812">Transmembrane</keyword>
<evidence type="ECO:0000256" key="2">
    <source>
        <dbReference type="ARBA" id="ARBA00006012"/>
    </source>
</evidence>
<feature type="transmembrane region" description="Helical" evidence="11">
    <location>
        <begin position="722"/>
        <end position="739"/>
    </location>
</feature>
<dbReference type="FunFam" id="3.40.50.300:FF:000054">
    <property type="entry name" value="ABC multidrug transporter atrF"/>
    <property type="match status" value="1"/>
</dbReference>
<gene>
    <name evidence="13" type="primary">NCAS0E01630</name>
    <name evidence="13" type="ordered locus">NCAS_0E01630</name>
</gene>
<keyword evidence="9 11" id="KW-0472">Membrane</keyword>
<dbReference type="Pfam" id="PF19055">
    <property type="entry name" value="ABC2_membrane_7"/>
    <property type="match status" value="1"/>
</dbReference>
<accession>G0VFG7</accession>
<dbReference type="GO" id="GO:0140359">
    <property type="term" value="F:ABC-type transporter activity"/>
    <property type="evidence" value="ECO:0007669"/>
    <property type="project" value="InterPro"/>
</dbReference>
<protein>
    <recommendedName>
        <fullName evidence="12">ABC transporter domain-containing protein</fullName>
    </recommendedName>
</protein>
<feature type="transmembrane region" description="Helical" evidence="11">
    <location>
        <begin position="653"/>
        <end position="677"/>
    </location>
</feature>
<proteinExistence type="inferred from homology"/>
<dbReference type="CDD" id="cd03233">
    <property type="entry name" value="ABCG_PDR_domain1"/>
    <property type="match status" value="1"/>
</dbReference>
<feature type="transmembrane region" description="Helical" evidence="11">
    <location>
        <begin position="581"/>
        <end position="601"/>
    </location>
</feature>
<dbReference type="PROSITE" id="PS50893">
    <property type="entry name" value="ABC_TRANSPORTER_2"/>
    <property type="match status" value="2"/>
</dbReference>
<comment type="subcellular location">
    <subcellularLocation>
        <location evidence="1">Membrane</location>
        <topology evidence="1">Multi-pass membrane protein</topology>
    </subcellularLocation>
</comment>
<dbReference type="SMART" id="SM00382">
    <property type="entry name" value="AAA"/>
    <property type="match status" value="2"/>
</dbReference>
<reference key="2">
    <citation type="submission" date="2011-08" db="EMBL/GenBank/DDBJ databases">
        <title>Genome sequence of Naumovozyma castellii.</title>
        <authorList>
            <person name="Gordon J.L."/>
            <person name="Armisen D."/>
            <person name="Proux-Wera E."/>
            <person name="OhEigeartaigh S.S."/>
            <person name="Byrne K.P."/>
            <person name="Wolfe K.H."/>
        </authorList>
    </citation>
    <scope>NUCLEOTIDE SEQUENCE</scope>
    <source>
        <strain>Type strain:CBS 4309</strain>
    </source>
</reference>
<dbReference type="Pfam" id="PF06422">
    <property type="entry name" value="PDR_CDR"/>
    <property type="match status" value="1"/>
</dbReference>
<feature type="transmembrane region" description="Helical" evidence="11">
    <location>
        <begin position="1393"/>
        <end position="1414"/>
    </location>
</feature>
<feature type="transmembrane region" description="Helical" evidence="11">
    <location>
        <begin position="613"/>
        <end position="632"/>
    </location>
</feature>
<dbReference type="Gene3D" id="3.40.50.300">
    <property type="entry name" value="P-loop containing nucleotide triphosphate hydrolases"/>
    <property type="match status" value="2"/>
</dbReference>
<dbReference type="Pfam" id="PF01061">
    <property type="entry name" value="ABC2_membrane"/>
    <property type="match status" value="2"/>
</dbReference>
<evidence type="ECO:0000256" key="5">
    <source>
        <dbReference type="ARBA" id="ARBA00022737"/>
    </source>
</evidence>
<dbReference type="EMBL" id="HE576756">
    <property type="protein sequence ID" value="CCC70233.1"/>
    <property type="molecule type" value="Genomic_DNA"/>
</dbReference>
<dbReference type="InterPro" id="IPR043926">
    <property type="entry name" value="ABCG_dom"/>
</dbReference>
<dbReference type="InterPro" id="IPR003439">
    <property type="entry name" value="ABC_transporter-like_ATP-bd"/>
</dbReference>
<evidence type="ECO:0000256" key="1">
    <source>
        <dbReference type="ARBA" id="ARBA00004141"/>
    </source>
</evidence>
<dbReference type="InterPro" id="IPR027417">
    <property type="entry name" value="P-loop_NTPase"/>
</dbReference>
<keyword evidence="8 11" id="KW-1133">Transmembrane helix</keyword>
<sequence>MTKVANVFCGCFCAPRRERIPVDIRNLREEVITKHIKLPSYITLKYTHFLTQTFQKLQLNERILMDRMDSSIQSASTSGKIVPESTPPEEAVSDACSTASSVGEIAVGTTTEPLKNRAKLNYASSGELTADMVSRVESFADALSHHTTRSGSFDMKNVSDDGFDAQEIFERFVRDADEQGIHIRKAGVTMEDVTAEGVDASALEGATFGNVLCLPYTIYKGIRARRNRKWRKIIQNSYALAKPGEMILVLGRPGAGCSSFLKVIAGEIDQFPGGVKGEITYDGIPQKEMMKHYKSDVIYNGELDVHFPHLTVQQTLDFALACKTPAKRVNNISRDEYIKSSRELYATIFGLRHTYNTKVGNDFVRGVSGGERKRVSIAEALAANGSIYCWDNATRGLDASTALEYAKAIRIMTNLLGSTAFVTIYQASENIYETFDKVTVLAKGRQIYFGKIEDAKAYFENMGYICPPRQVMAEFLTAITDPNGYHKIKSGFENKVPVTPVELEEYWHNSPEFAKLKEDITTYKTNVDTENTREMYKKSMKEEKSKHSSKKSFYTVSFWEQVRLCTIRGTQRIYGNKTYTVINICSAIIQAFITGSLFYNIPSDTNGAFSRGGVLYFTLLYYSLMGLANMSFDHRPILQKHKGYSLYHPGAEAIASALAAFPFRMIGLTCFFIIIFFLTNLHRAPGPFFMMYLFLTMCSEAINGLFEMIAAGCDTLAQANSIAGILMLCISLYSSYMIQLPSMHPWFKWISYIIPIRYAFESMLNAEFHGRHMDCGGTLVPTGPGYENVSSENRVCAFVGSEPGQSWVLGDDYLKKQFTYEYKHQWRNFGIMWCFLIGYMFIKAFITEHKRPVKGGGDALLFKKGSIRYNDVNDLESSDNSNDTEIKDKFTSTTISTDEEGAFEELESKGVFLWKEVCYTIPYERGKRMLLDHVSGYCVPGTLTALMGESGAGKTTLLNTLAKRNEIGVVTGDMLVNGRPVDASFERRTGYVQQQDIHIAELTVRESLQFSARMRRSEHVSDEEKLAYVEKIIRVLEMEEFADALVGAIGCGLNVEQRKKLSIGVELVAKPDLLLFLDEPTSGLDSQSSWAIVQLLRKLAQAGQSILCTIHQPSATLFEQFDRLLLLKKGGQTVYFGDIGENSEILLKYFEKSGARKCDRKENPAEYILEAIGAGATASVKEDWHQIWLDSAEHHAAEEKVSQMISELSQKRDESDIGDKATKYATSYRYQFGFVLRRTGITFWRNLNYIMSKMMLMTVAGLFIGFTFFGVGSSFTGLQNAMFTAFISIIVSAPAMNQMQARAIAARDLYEVRESKSNMFHWSLLLITQYLNELPYHLFFSTIFFVSSYFPLRIFFEASRSGVYFLNYCIMFQLYYVGLGLLILYMSPNLPSANVLLGLAMSFLIAFCGVTQPASLMPGFWTFMWKTSPYTYFVQNLVGIMLHEKPVICTKKELNFFDPPAGQTCGQYMAPFLSRATGYIADPDATSNCAYCLYSVGDEYLTRISASYSYLWRNFGIYWAYIIFNLFAMVTLYYIFHVKKLSIFKLKPVKRLIRKIGGTAQETMS</sequence>
<feature type="transmembrane region" description="Helical" evidence="11">
    <location>
        <begin position="1517"/>
        <end position="1536"/>
    </location>
</feature>
<dbReference type="FunFam" id="3.40.50.300:FF:001460">
    <property type="entry name" value="ATP-binding cassette transporter"/>
    <property type="match status" value="1"/>
</dbReference>
<dbReference type="Pfam" id="PF14510">
    <property type="entry name" value="ABC_trans_N"/>
    <property type="match status" value="1"/>
</dbReference>
<feature type="transmembrane region" description="Helical" evidence="11">
    <location>
        <begin position="1364"/>
        <end position="1386"/>
    </location>
</feature>
<keyword evidence="5" id="KW-0677">Repeat</keyword>
<evidence type="ECO:0000313" key="14">
    <source>
        <dbReference type="Proteomes" id="UP000001640"/>
    </source>
</evidence>
<evidence type="ECO:0000313" key="13">
    <source>
        <dbReference type="EMBL" id="CCC70233.1"/>
    </source>
</evidence>
<dbReference type="GeneID" id="96903865"/>
<dbReference type="CDD" id="cd03232">
    <property type="entry name" value="ABCG_PDR_domain2"/>
    <property type="match status" value="1"/>
</dbReference>
<evidence type="ECO:0000256" key="7">
    <source>
        <dbReference type="ARBA" id="ARBA00022840"/>
    </source>
</evidence>
<dbReference type="InterPro" id="IPR029481">
    <property type="entry name" value="ABC_trans_N"/>
</dbReference>
<dbReference type="InParanoid" id="G0VFG7"/>
<feature type="transmembrane region" description="Helical" evidence="11">
    <location>
        <begin position="689"/>
        <end position="710"/>
    </location>
</feature>
<dbReference type="GO" id="GO:1990961">
    <property type="term" value="P:xenobiotic detoxification by transmembrane export across the plasma membrane"/>
    <property type="evidence" value="ECO:0007669"/>
    <property type="project" value="InterPro"/>
</dbReference>
<dbReference type="GO" id="GO:0005524">
    <property type="term" value="F:ATP binding"/>
    <property type="evidence" value="ECO:0007669"/>
    <property type="project" value="UniProtKB-KW"/>
</dbReference>
<dbReference type="GO" id="GO:0005886">
    <property type="term" value="C:plasma membrane"/>
    <property type="evidence" value="ECO:0007669"/>
    <property type="project" value="UniProtKB-ARBA"/>
</dbReference>
<evidence type="ECO:0000256" key="3">
    <source>
        <dbReference type="ARBA" id="ARBA00022448"/>
    </source>
</evidence>
<dbReference type="eggNOG" id="KOG0065">
    <property type="taxonomic scope" value="Eukaryota"/>
</dbReference>
<dbReference type="OrthoDB" id="245989at2759"/>
<evidence type="ECO:0000256" key="6">
    <source>
        <dbReference type="ARBA" id="ARBA00022741"/>
    </source>
</evidence>
<dbReference type="InterPro" id="IPR003593">
    <property type="entry name" value="AAA+_ATPase"/>
</dbReference>